<dbReference type="PANTHER" id="PTHR33067:SF31">
    <property type="entry name" value="RNA-DIRECTED DNA POLYMERASE"/>
    <property type="match status" value="1"/>
</dbReference>
<organism evidence="1 2">
    <name type="scientific">Gossypium australe</name>
    <dbReference type="NCBI Taxonomy" id="47621"/>
    <lineage>
        <taxon>Eukaryota</taxon>
        <taxon>Viridiplantae</taxon>
        <taxon>Streptophyta</taxon>
        <taxon>Embryophyta</taxon>
        <taxon>Tracheophyta</taxon>
        <taxon>Spermatophyta</taxon>
        <taxon>Magnoliopsida</taxon>
        <taxon>eudicotyledons</taxon>
        <taxon>Gunneridae</taxon>
        <taxon>Pentapetalae</taxon>
        <taxon>rosids</taxon>
        <taxon>malvids</taxon>
        <taxon>Malvales</taxon>
        <taxon>Malvaceae</taxon>
        <taxon>Malvoideae</taxon>
        <taxon>Gossypium</taxon>
    </lineage>
</organism>
<dbReference type="CDD" id="cd00303">
    <property type="entry name" value="retropepsin_like"/>
    <property type="match status" value="1"/>
</dbReference>
<keyword evidence="2" id="KW-1185">Reference proteome</keyword>
<dbReference type="Gene3D" id="2.40.70.10">
    <property type="entry name" value="Acid Proteases"/>
    <property type="match status" value="1"/>
</dbReference>
<dbReference type="Proteomes" id="UP000325315">
    <property type="component" value="Unassembled WGS sequence"/>
</dbReference>
<evidence type="ECO:0000313" key="2">
    <source>
        <dbReference type="Proteomes" id="UP000325315"/>
    </source>
</evidence>
<dbReference type="OrthoDB" id="1702682at2759"/>
<evidence type="ECO:0000313" key="1">
    <source>
        <dbReference type="EMBL" id="KAA3473933.1"/>
    </source>
</evidence>
<dbReference type="PANTHER" id="PTHR33067">
    <property type="entry name" value="RNA-DIRECTED DNA POLYMERASE-RELATED"/>
    <property type="match status" value="1"/>
</dbReference>
<name>A0A5B6VXX5_9ROSI</name>
<protein>
    <submittedName>
        <fullName evidence="1">Retrovirus-related Pol polyprotein from transposon opus</fullName>
    </submittedName>
</protein>
<dbReference type="InterPro" id="IPR021109">
    <property type="entry name" value="Peptidase_aspartic_dom_sf"/>
</dbReference>
<dbReference type="EMBL" id="SMMG02000005">
    <property type="protein sequence ID" value="KAA3473933.1"/>
    <property type="molecule type" value="Genomic_DNA"/>
</dbReference>
<dbReference type="AlphaFoldDB" id="A0A5B6VXX5"/>
<comment type="caution">
    <text evidence="1">The sequence shown here is derived from an EMBL/GenBank/DDBJ whole genome shotgun (WGS) entry which is preliminary data.</text>
</comment>
<reference evidence="2" key="1">
    <citation type="journal article" date="2019" name="Plant Biotechnol. J.">
        <title>Genome sequencing of the Australian wild diploid species Gossypium australe highlights disease resistance and delayed gland morphogenesis.</title>
        <authorList>
            <person name="Cai Y."/>
            <person name="Cai X."/>
            <person name="Wang Q."/>
            <person name="Wang P."/>
            <person name="Zhang Y."/>
            <person name="Cai C."/>
            <person name="Xu Y."/>
            <person name="Wang K."/>
            <person name="Zhou Z."/>
            <person name="Wang C."/>
            <person name="Geng S."/>
            <person name="Li B."/>
            <person name="Dong Q."/>
            <person name="Hou Y."/>
            <person name="Wang H."/>
            <person name="Ai P."/>
            <person name="Liu Z."/>
            <person name="Yi F."/>
            <person name="Sun M."/>
            <person name="An G."/>
            <person name="Cheng J."/>
            <person name="Zhang Y."/>
            <person name="Shi Q."/>
            <person name="Xie Y."/>
            <person name="Shi X."/>
            <person name="Chang Y."/>
            <person name="Huang F."/>
            <person name="Chen Y."/>
            <person name="Hong S."/>
            <person name="Mi L."/>
            <person name="Sun Q."/>
            <person name="Zhang L."/>
            <person name="Zhou B."/>
            <person name="Peng R."/>
            <person name="Zhang X."/>
            <person name="Liu F."/>
        </authorList>
    </citation>
    <scope>NUCLEOTIDE SEQUENCE [LARGE SCALE GENOMIC DNA]</scope>
    <source>
        <strain evidence="2">cv. PA1801</strain>
    </source>
</reference>
<proteinExistence type="predicted"/>
<gene>
    <name evidence="1" type="ORF">EPI10_024271</name>
</gene>
<accession>A0A5B6VXX5</accession>
<sequence length="227" mass="26270">MLISRQVPPRLKDPRSFTVPIEIRDIHFIKALCDLGAGINLMPLSIYEKPGSLIQLKGVLEDVLVKVCNFIILADFVILDFEQDHEIPILLGRPFLATSRSTIDLEKNELTMNINGEMESFKCGHQQIGENKRKNQDTLEIEILGKNRVSVATRQPRVATPRPKLKESRKPTRCRDMESLCRDTKESIPKFQNFSVYRDIEPRCRESEKLLGMSRHRTLARHRYNFL</sequence>